<evidence type="ECO:0000256" key="2">
    <source>
        <dbReference type="ARBA" id="ARBA00023043"/>
    </source>
</evidence>
<evidence type="ECO:0000256" key="3">
    <source>
        <dbReference type="SAM" id="MobiDB-lite"/>
    </source>
</evidence>
<gene>
    <name evidence="4" type="ORF">Vbra_12302</name>
</gene>
<dbReference type="AlphaFoldDB" id="A0A0G4EL89"/>
<dbReference type="SMART" id="SM00248">
    <property type="entry name" value="ANK"/>
    <property type="match status" value="4"/>
</dbReference>
<dbReference type="InParanoid" id="A0A0G4EL89"/>
<dbReference type="Gene3D" id="1.25.40.20">
    <property type="entry name" value="Ankyrin repeat-containing domain"/>
    <property type="match status" value="1"/>
</dbReference>
<keyword evidence="5" id="KW-1185">Reference proteome</keyword>
<dbReference type="EMBL" id="CDMY01000255">
    <property type="protein sequence ID" value="CEL97717.1"/>
    <property type="molecule type" value="Genomic_DNA"/>
</dbReference>
<accession>A0A0G4EL89</accession>
<dbReference type="Pfam" id="PF12796">
    <property type="entry name" value="Ank_2"/>
    <property type="match status" value="1"/>
</dbReference>
<dbReference type="PANTHER" id="PTHR24171:SF8">
    <property type="entry name" value="BRCA1-ASSOCIATED RING DOMAIN PROTEIN 1"/>
    <property type="match status" value="1"/>
</dbReference>
<dbReference type="GO" id="GO:0085020">
    <property type="term" value="P:protein K6-linked ubiquitination"/>
    <property type="evidence" value="ECO:0007669"/>
    <property type="project" value="TreeGrafter"/>
</dbReference>
<feature type="region of interest" description="Disordered" evidence="3">
    <location>
        <begin position="90"/>
        <end position="123"/>
    </location>
</feature>
<sequence>MGNTSSAPGDEAAGLAHQMCGCQRGDEPELSQALLSGSAWRVTRVLTNAPQLVESPLLFEGNAKLLAALEKVMQRKDISTVKALLEAGISPNAPLAQPPPPTRKRPPSSTGPVGSCTGGTEGDEAGAAAVADMSGEDAGVGHVPMWFQHSCRVPLWNIFVLMLDHGADPECGLVAACLEGSADMVKMLLVKGANPDRIREGRTPLSAAVESEVDRHRKLGMLLDAGADPNVSMAEEGLPTPLFYSVYWGNVDAVEMLCRYDVDLAMRKYTDEDVFEVARNILDFSKVPKPKHIARLLLPNTPTETCAKILDVLEECRSRQQQRQQQEARLDAPSTTSGSASGSSCSAVFESPCRERDSISSIVAPPPHIVVNRVSVGVMPPDPLDENDPLRTQQDGHDGGEGDDESGEVDDRAMRDPELRRQTISIDRQLQGQGSKDSALWYSYGE</sequence>
<dbReference type="PANTHER" id="PTHR24171">
    <property type="entry name" value="ANKYRIN REPEAT DOMAIN-CONTAINING PROTEIN 39-RELATED"/>
    <property type="match status" value="1"/>
</dbReference>
<keyword evidence="2" id="KW-0040">ANK repeat</keyword>
<keyword evidence="1" id="KW-0677">Repeat</keyword>
<name>A0A0G4EL89_VITBC</name>
<feature type="region of interest" description="Disordered" evidence="3">
    <location>
        <begin position="323"/>
        <end position="347"/>
    </location>
</feature>
<dbReference type="VEuPathDB" id="CryptoDB:Vbra_12302"/>
<dbReference type="OrthoDB" id="539213at2759"/>
<dbReference type="InterPro" id="IPR002110">
    <property type="entry name" value="Ankyrin_rpt"/>
</dbReference>
<proteinExistence type="predicted"/>
<protein>
    <submittedName>
        <fullName evidence="4">Uncharacterized protein</fullName>
    </submittedName>
</protein>
<reference evidence="4 5" key="1">
    <citation type="submission" date="2014-11" db="EMBL/GenBank/DDBJ databases">
        <authorList>
            <person name="Zhu J."/>
            <person name="Qi W."/>
            <person name="Song R."/>
        </authorList>
    </citation>
    <scope>NUCLEOTIDE SEQUENCE [LARGE SCALE GENOMIC DNA]</scope>
</reference>
<evidence type="ECO:0000313" key="5">
    <source>
        <dbReference type="Proteomes" id="UP000041254"/>
    </source>
</evidence>
<feature type="compositionally biased region" description="Polar residues" evidence="3">
    <location>
        <begin position="422"/>
        <end position="436"/>
    </location>
</feature>
<dbReference type="Proteomes" id="UP000041254">
    <property type="component" value="Unassembled WGS sequence"/>
</dbReference>
<organism evidence="4 5">
    <name type="scientific">Vitrella brassicaformis (strain CCMP3155)</name>
    <dbReference type="NCBI Taxonomy" id="1169540"/>
    <lineage>
        <taxon>Eukaryota</taxon>
        <taxon>Sar</taxon>
        <taxon>Alveolata</taxon>
        <taxon>Colpodellida</taxon>
        <taxon>Vitrellaceae</taxon>
        <taxon>Vitrella</taxon>
    </lineage>
</organism>
<evidence type="ECO:0000256" key="1">
    <source>
        <dbReference type="ARBA" id="ARBA00022737"/>
    </source>
</evidence>
<evidence type="ECO:0000313" key="4">
    <source>
        <dbReference type="EMBL" id="CEL97717.1"/>
    </source>
</evidence>
<feature type="compositionally biased region" description="Basic and acidic residues" evidence="3">
    <location>
        <begin position="409"/>
        <end position="421"/>
    </location>
</feature>
<dbReference type="GO" id="GO:0004842">
    <property type="term" value="F:ubiquitin-protein transferase activity"/>
    <property type="evidence" value="ECO:0007669"/>
    <property type="project" value="TreeGrafter"/>
</dbReference>
<feature type="compositionally biased region" description="Low complexity" evidence="3">
    <location>
        <begin position="334"/>
        <end position="347"/>
    </location>
</feature>
<feature type="region of interest" description="Disordered" evidence="3">
    <location>
        <begin position="377"/>
        <end position="446"/>
    </location>
</feature>
<dbReference type="SUPFAM" id="SSF48403">
    <property type="entry name" value="Ankyrin repeat"/>
    <property type="match status" value="1"/>
</dbReference>
<dbReference type="InterPro" id="IPR036770">
    <property type="entry name" value="Ankyrin_rpt-contain_sf"/>
</dbReference>